<keyword evidence="2" id="KW-1185">Reference proteome</keyword>
<organism evidence="1 2">
    <name type="scientific">Oedothorax gibbosus</name>
    <dbReference type="NCBI Taxonomy" id="931172"/>
    <lineage>
        <taxon>Eukaryota</taxon>
        <taxon>Metazoa</taxon>
        <taxon>Ecdysozoa</taxon>
        <taxon>Arthropoda</taxon>
        <taxon>Chelicerata</taxon>
        <taxon>Arachnida</taxon>
        <taxon>Araneae</taxon>
        <taxon>Araneomorphae</taxon>
        <taxon>Entelegynae</taxon>
        <taxon>Araneoidea</taxon>
        <taxon>Linyphiidae</taxon>
        <taxon>Erigoninae</taxon>
        <taxon>Oedothorax</taxon>
    </lineage>
</organism>
<sequence length="104" mass="11438">MTTADRGTTVTMIATINAVGNSLSPFFIIPRVNFKDHMLKGAPPGSQGSATPSGWSNKEIFVDYLQHSIHYVKPSPDDPDVIILDNHGRPYFHSCNLPKLLALF</sequence>
<name>A0AAV6UHQ7_9ARAC</name>
<reference evidence="1 2" key="1">
    <citation type="journal article" date="2022" name="Nat. Ecol. Evol.">
        <title>A masculinizing supergene underlies an exaggerated male reproductive morph in a spider.</title>
        <authorList>
            <person name="Hendrickx F."/>
            <person name="De Corte Z."/>
            <person name="Sonet G."/>
            <person name="Van Belleghem S.M."/>
            <person name="Kostlbacher S."/>
            <person name="Vangestel C."/>
        </authorList>
    </citation>
    <scope>NUCLEOTIDE SEQUENCE [LARGE SCALE GENOMIC DNA]</scope>
    <source>
        <strain evidence="1">W744_W776</strain>
    </source>
</reference>
<evidence type="ECO:0000313" key="1">
    <source>
        <dbReference type="EMBL" id="KAG8183110.1"/>
    </source>
</evidence>
<gene>
    <name evidence="1" type="ORF">JTE90_024421</name>
</gene>
<evidence type="ECO:0008006" key="3">
    <source>
        <dbReference type="Google" id="ProtNLM"/>
    </source>
</evidence>
<evidence type="ECO:0000313" key="2">
    <source>
        <dbReference type="Proteomes" id="UP000827092"/>
    </source>
</evidence>
<dbReference type="AlphaFoldDB" id="A0AAV6UHQ7"/>
<dbReference type="EMBL" id="JAFNEN010000431">
    <property type="protein sequence ID" value="KAG8183110.1"/>
    <property type="molecule type" value="Genomic_DNA"/>
</dbReference>
<comment type="caution">
    <text evidence="1">The sequence shown here is derived from an EMBL/GenBank/DDBJ whole genome shotgun (WGS) entry which is preliminary data.</text>
</comment>
<accession>A0AAV6UHQ7</accession>
<proteinExistence type="predicted"/>
<dbReference type="Proteomes" id="UP000827092">
    <property type="component" value="Unassembled WGS sequence"/>
</dbReference>
<protein>
    <recommendedName>
        <fullName evidence="3">DDE-1 domain-containing protein</fullName>
    </recommendedName>
</protein>